<sequence>LGSGGYGEPGIMTSLATKIIGIQLKWWHSAGTMQGEFNVLHYNLTFASSPT</sequence>
<reference evidence="1 2" key="1">
    <citation type="journal article" date="2023" name="Plants (Basel)">
        <title>Bridging the Gap: Combining Genomics and Transcriptomics Approaches to Understand Stylosanthes scabra, an Orphan Legume from the Brazilian Caatinga.</title>
        <authorList>
            <person name="Ferreira-Neto J.R.C."/>
            <person name="da Silva M.D."/>
            <person name="Binneck E."/>
            <person name="de Melo N.F."/>
            <person name="da Silva R.H."/>
            <person name="de Melo A.L.T.M."/>
            <person name="Pandolfi V."/>
            <person name="Bustamante F.O."/>
            <person name="Brasileiro-Vidal A.C."/>
            <person name="Benko-Iseppon A.M."/>
        </authorList>
    </citation>
    <scope>NUCLEOTIDE SEQUENCE [LARGE SCALE GENOMIC DNA]</scope>
    <source>
        <tissue evidence="1">Leaves</tissue>
    </source>
</reference>
<proteinExistence type="predicted"/>
<comment type="caution">
    <text evidence="1">The sequence shown here is derived from an EMBL/GenBank/DDBJ whole genome shotgun (WGS) entry which is preliminary data.</text>
</comment>
<protein>
    <submittedName>
        <fullName evidence="1">Uncharacterized protein</fullName>
    </submittedName>
</protein>
<name>A0ABU6UZD6_9FABA</name>
<feature type="non-terminal residue" evidence="1">
    <location>
        <position position="51"/>
    </location>
</feature>
<gene>
    <name evidence="1" type="ORF">PIB30_112158</name>
</gene>
<evidence type="ECO:0000313" key="1">
    <source>
        <dbReference type="EMBL" id="MED6166717.1"/>
    </source>
</evidence>
<evidence type="ECO:0000313" key="2">
    <source>
        <dbReference type="Proteomes" id="UP001341840"/>
    </source>
</evidence>
<dbReference type="Proteomes" id="UP001341840">
    <property type="component" value="Unassembled WGS sequence"/>
</dbReference>
<feature type="non-terminal residue" evidence="1">
    <location>
        <position position="1"/>
    </location>
</feature>
<keyword evidence="2" id="KW-1185">Reference proteome</keyword>
<dbReference type="EMBL" id="JASCZI010128551">
    <property type="protein sequence ID" value="MED6166717.1"/>
    <property type="molecule type" value="Genomic_DNA"/>
</dbReference>
<organism evidence="1 2">
    <name type="scientific">Stylosanthes scabra</name>
    <dbReference type="NCBI Taxonomy" id="79078"/>
    <lineage>
        <taxon>Eukaryota</taxon>
        <taxon>Viridiplantae</taxon>
        <taxon>Streptophyta</taxon>
        <taxon>Embryophyta</taxon>
        <taxon>Tracheophyta</taxon>
        <taxon>Spermatophyta</taxon>
        <taxon>Magnoliopsida</taxon>
        <taxon>eudicotyledons</taxon>
        <taxon>Gunneridae</taxon>
        <taxon>Pentapetalae</taxon>
        <taxon>rosids</taxon>
        <taxon>fabids</taxon>
        <taxon>Fabales</taxon>
        <taxon>Fabaceae</taxon>
        <taxon>Papilionoideae</taxon>
        <taxon>50 kb inversion clade</taxon>
        <taxon>dalbergioids sensu lato</taxon>
        <taxon>Dalbergieae</taxon>
        <taxon>Pterocarpus clade</taxon>
        <taxon>Stylosanthes</taxon>
    </lineage>
</organism>
<accession>A0ABU6UZD6</accession>